<name>A7H012_CAMC5</name>
<gene>
    <name evidence="3" type="primary">tolB</name>
    <name evidence="3" type="ORF">CCV52592_1743</name>
</gene>
<dbReference type="RefSeq" id="WP_009649282.1">
    <property type="nucleotide sequence ID" value="NC_009715.2"/>
</dbReference>
<dbReference type="OrthoDB" id="9815657at2"/>
<feature type="signal peptide" evidence="2">
    <location>
        <begin position="1"/>
        <end position="16"/>
    </location>
</feature>
<dbReference type="Pfam" id="PF07676">
    <property type="entry name" value="PD40"/>
    <property type="match status" value="1"/>
</dbReference>
<reference evidence="3" key="1">
    <citation type="submission" date="2016-07" db="EMBL/GenBank/DDBJ databases">
        <title>Comparative genomics of the Campylobacter concisus group.</title>
        <authorList>
            <person name="Miller W.G."/>
            <person name="Yee E."/>
            <person name="Chapman M.H."/>
            <person name="Huynh S."/>
            <person name="Bono J.L."/>
            <person name="On S.L.W."/>
            <person name="StLeger J."/>
            <person name="Foster G."/>
            <person name="Parker C.T."/>
        </authorList>
    </citation>
    <scope>NUCLEOTIDE SEQUENCE</scope>
    <source>
        <strain evidence="3">525.92</strain>
    </source>
</reference>
<dbReference type="STRING" id="360105.CCV52592_1743"/>
<evidence type="ECO:0000256" key="1">
    <source>
        <dbReference type="ARBA" id="ARBA00009820"/>
    </source>
</evidence>
<sequence>MRKIFLFLCVALGLYAADATISVINQGIALPKIALQDATTAVGDANFKDKFFKIMLGDLKVSSDFEVIEDHVPSTYEGTAQTNTMSDKGVELIFRYALEGSANSPLTLKVKLINAKTATTKYEKVYTMPDGAKYPFLAHKSIVELTNELNLPPVGWMEKFIIFSKYTSARQSSIVVADYTLTYQKTIVSGGLNIFPKWGGADQTKFYYTSYVNNKPTLFRYDLTSGTKTKIIDSMGMLIASDVSKDGSKILLTMAPKDQPDIYIYNIATKGLTQITNYPGIDVNGNFVDGDSRIVFVSDRLGYPNVFATSANAGGTVEQMVFHGKNNNSVSTFENYIVYSSRESSGDAGTFNIYLISTQTDFIRQLTASGKNNYPRFSSDGQSVVFIKELGGQSSLGVVRLNENRSFQFPLKVGRIQSIDW</sequence>
<protein>
    <submittedName>
        <fullName evidence="3">Tol-Pal system translocation protein TolB</fullName>
    </submittedName>
</protein>
<evidence type="ECO:0000256" key="2">
    <source>
        <dbReference type="SAM" id="SignalP"/>
    </source>
</evidence>
<feature type="chain" id="PRO_5002709765" evidence="2">
    <location>
        <begin position="17"/>
        <end position="421"/>
    </location>
</feature>
<dbReference type="AlphaFoldDB" id="A7H012"/>
<dbReference type="SUPFAM" id="SSF69304">
    <property type="entry name" value="Tricorn protease N-terminal domain"/>
    <property type="match status" value="1"/>
</dbReference>
<dbReference type="PANTHER" id="PTHR36842">
    <property type="entry name" value="PROTEIN TOLB HOMOLOG"/>
    <property type="match status" value="1"/>
</dbReference>
<dbReference type="Gene3D" id="2.120.10.30">
    <property type="entry name" value="TolB, C-terminal domain"/>
    <property type="match status" value="1"/>
</dbReference>
<keyword evidence="2" id="KW-0732">Signal</keyword>
<keyword evidence="4" id="KW-1185">Reference proteome</keyword>
<dbReference type="Proteomes" id="UP000006380">
    <property type="component" value="Chromosome"/>
</dbReference>
<organism evidence="3 4">
    <name type="scientific">Campylobacter curvus (strain 525.92)</name>
    <dbReference type="NCBI Taxonomy" id="360105"/>
    <lineage>
        <taxon>Bacteria</taxon>
        <taxon>Pseudomonadati</taxon>
        <taxon>Campylobacterota</taxon>
        <taxon>Epsilonproteobacteria</taxon>
        <taxon>Campylobacterales</taxon>
        <taxon>Campylobacteraceae</taxon>
        <taxon>Campylobacter</taxon>
    </lineage>
</organism>
<dbReference type="PANTHER" id="PTHR36842:SF1">
    <property type="entry name" value="PROTEIN TOLB"/>
    <property type="match status" value="1"/>
</dbReference>
<dbReference type="InterPro" id="IPR011042">
    <property type="entry name" value="6-blade_b-propeller_TolB-like"/>
</dbReference>
<comment type="similarity">
    <text evidence="1">Belongs to the TolB family.</text>
</comment>
<dbReference type="EMBL" id="CP000767">
    <property type="protein sequence ID" value="EAU01070.1"/>
    <property type="molecule type" value="Genomic_DNA"/>
</dbReference>
<dbReference type="KEGG" id="ccv:CCV52592_1743"/>
<dbReference type="HOGENOM" id="CLU_665280_0_0_7"/>
<dbReference type="NCBIfam" id="NF003124">
    <property type="entry name" value="PRK04043.1"/>
    <property type="match status" value="1"/>
</dbReference>
<evidence type="ECO:0000313" key="3">
    <source>
        <dbReference type="EMBL" id="EAU01070.1"/>
    </source>
</evidence>
<proteinExistence type="inferred from homology"/>
<accession>A7H012</accession>
<dbReference type="InterPro" id="IPR011659">
    <property type="entry name" value="WD40"/>
</dbReference>
<evidence type="ECO:0000313" key="4">
    <source>
        <dbReference type="Proteomes" id="UP000006380"/>
    </source>
</evidence>